<dbReference type="RefSeq" id="WP_168132130.1">
    <property type="nucleotide sequence ID" value="NZ_BMVZ01000001.1"/>
</dbReference>
<dbReference type="Proteomes" id="UP000635996">
    <property type="component" value="Unassembled WGS sequence"/>
</dbReference>
<evidence type="ECO:0000256" key="2">
    <source>
        <dbReference type="SAM" id="Phobius"/>
    </source>
</evidence>
<protein>
    <submittedName>
        <fullName evidence="3">NACHT domain-containing protein</fullName>
    </submittedName>
</protein>
<feature type="transmembrane region" description="Helical" evidence="2">
    <location>
        <begin position="416"/>
        <end position="441"/>
    </location>
</feature>
<reference evidence="3 4" key="1">
    <citation type="submission" date="2020-03" db="EMBL/GenBank/DDBJ databases">
        <title>WGS of actinomycetes isolated from Thailand.</title>
        <authorList>
            <person name="Thawai C."/>
        </authorList>
    </citation>
    <scope>NUCLEOTIDE SEQUENCE [LARGE SCALE GENOMIC DNA]</scope>
    <source>
        <strain evidence="3 4">NBRC 13905</strain>
    </source>
</reference>
<keyword evidence="4" id="KW-1185">Reference proteome</keyword>
<gene>
    <name evidence="3" type="ORF">HCJ95_20525</name>
</gene>
<dbReference type="EMBL" id="JAATEL010000024">
    <property type="protein sequence ID" value="NJP16593.1"/>
    <property type="molecule type" value="Genomic_DNA"/>
</dbReference>
<organism evidence="3 4">
    <name type="scientific">Streptomyces thermoviolaceus subsp. thermoviolaceus</name>
    <dbReference type="NCBI Taxonomy" id="66860"/>
    <lineage>
        <taxon>Bacteria</taxon>
        <taxon>Bacillati</taxon>
        <taxon>Actinomycetota</taxon>
        <taxon>Actinomycetes</taxon>
        <taxon>Kitasatosporales</taxon>
        <taxon>Streptomycetaceae</taxon>
        <taxon>Streptomyces</taxon>
    </lineage>
</organism>
<keyword evidence="2" id="KW-1133">Transmembrane helix</keyword>
<evidence type="ECO:0000256" key="1">
    <source>
        <dbReference type="SAM" id="MobiDB-lite"/>
    </source>
</evidence>
<dbReference type="SUPFAM" id="SSF52540">
    <property type="entry name" value="P-loop containing nucleoside triphosphate hydrolases"/>
    <property type="match status" value="1"/>
</dbReference>
<feature type="transmembrane region" description="Helical" evidence="2">
    <location>
        <begin position="572"/>
        <end position="592"/>
    </location>
</feature>
<comment type="caution">
    <text evidence="3">The sequence shown here is derived from an EMBL/GenBank/DDBJ whole genome shotgun (WGS) entry which is preliminary data.</text>
</comment>
<feature type="transmembrane region" description="Helical" evidence="2">
    <location>
        <begin position="604"/>
        <end position="625"/>
    </location>
</feature>
<feature type="transmembrane region" description="Helical" evidence="2">
    <location>
        <begin position="532"/>
        <end position="552"/>
    </location>
</feature>
<proteinExistence type="predicted"/>
<keyword evidence="2" id="KW-0812">Transmembrane</keyword>
<feature type="transmembrane region" description="Helical" evidence="2">
    <location>
        <begin position="748"/>
        <end position="767"/>
    </location>
</feature>
<name>A0ABX0YWW8_STRTL</name>
<dbReference type="InterPro" id="IPR027417">
    <property type="entry name" value="P-loop_NTPase"/>
</dbReference>
<evidence type="ECO:0000313" key="4">
    <source>
        <dbReference type="Proteomes" id="UP000635996"/>
    </source>
</evidence>
<accession>A0ABX0YWW8</accession>
<feature type="transmembrane region" description="Helical" evidence="2">
    <location>
        <begin position="507"/>
        <end position="526"/>
    </location>
</feature>
<dbReference type="Gene3D" id="3.40.50.300">
    <property type="entry name" value="P-loop containing nucleotide triphosphate hydrolases"/>
    <property type="match status" value="1"/>
</dbReference>
<sequence>MSDRDAGGAQPSISNTVVNSTADHLIQVGVLHGDLNLTLRAPEPEDPQAAAERRLALSLLGQWRAEADAWRMARPAPLPVRWTPSARVPSTGQSLWADTGSSLADTFLGLPHRRLVVLGSGGSGKTVLAVLLTLDLLARKLGIASRQGHGTEPRNPAQPDTPVPLLLSLESWDTRRLSLAAWLEERLRLDHPGLPFVDGEHPAGLLVRRRRVLPVLDGLDELPAPRRAEVLDALAEGLGTDGDAVLVSRTDAYEALSASGHALENATVIESLPLRPRDVARYLDQVARHTGRADAWAPLVRALTDEPSGPLAQALSSPLMVWLVRQTYAAAPADPRELVDGRFPDRRSVETHLLDRIVPAAFPRLPPDDGRLHPPRPWDPQRARVWLAFLARQLSRRGESELAWWRLSQAPLPRLLALPALIAAGIVVSLLIDLVSAGYAADSLLGEMSVRSTVLGGVVYATVARWAAEHYFGHRLAQPRRTANPLLFIAALRAAERHSRVGPLARLAVLNGVPAVAVLLLALYAFGGHDAVLVLLAVGMLLPAVMMVVVAAPADALDAATPTELLRGERSALLATVTLVAPLIGLGTAAFYELSGGDGLWPGFIAWLGASAALFLVSPSSRWLLAKATLATTGRVPWSLMTFLEDARTAGLLQRSGGTYRFRNRRLQDHLAGRSPSAVDEGRPPQPAPAAARAQTSGGRGRPQSADGTDRRSGETVLSTRQEPSIFRGMHVERTADRFLVRGRSRRVPMAHWPVIASLTVMTAVRFSVTGQWREATGWVSLLFFPVLGILLCLLGLAMPSRRWELELTRQAVRGRFGRLHAHYAWTDVTQIAVRRVSLHGLQTPTYSLQVRLRDGAPVPGRRLRLGGGWYHVLALGLTDDVDPQLAAALADFAQERWRPAGTG</sequence>
<feature type="region of interest" description="Disordered" evidence="1">
    <location>
        <begin position="672"/>
        <end position="720"/>
    </location>
</feature>
<keyword evidence="2" id="KW-0472">Membrane</keyword>
<feature type="transmembrane region" description="Helical" evidence="2">
    <location>
        <begin position="779"/>
        <end position="798"/>
    </location>
</feature>
<evidence type="ECO:0000313" key="3">
    <source>
        <dbReference type="EMBL" id="NJP16593.1"/>
    </source>
</evidence>